<keyword evidence="4" id="KW-1185">Reference proteome</keyword>
<accession>A0A931G288</accession>
<dbReference type="RefSeq" id="WP_196420550.1">
    <property type="nucleotide sequence ID" value="NZ_JADQTO010000044.1"/>
</dbReference>
<dbReference type="EMBL" id="JADQTO010000044">
    <property type="protein sequence ID" value="MBG0568783.1"/>
    <property type="molecule type" value="Genomic_DNA"/>
</dbReference>
<reference evidence="3" key="1">
    <citation type="submission" date="2020-11" db="EMBL/GenBank/DDBJ databases">
        <title>Isolation and identification of active actinomycetes.</title>
        <authorList>
            <person name="Sun X."/>
        </authorList>
    </citation>
    <scope>NUCLEOTIDE SEQUENCE</scope>
    <source>
        <strain evidence="3">NEAU-A11</strain>
    </source>
</reference>
<name>A0A931G288_9ACTN</name>
<comment type="caution">
    <text evidence="3">The sequence shown here is derived from an EMBL/GenBank/DDBJ whole genome shotgun (WGS) entry which is preliminary data.</text>
</comment>
<proteinExistence type="predicted"/>
<keyword evidence="2" id="KW-1133">Transmembrane helix</keyword>
<feature type="transmembrane region" description="Helical" evidence="2">
    <location>
        <begin position="54"/>
        <end position="75"/>
    </location>
</feature>
<evidence type="ECO:0000313" key="4">
    <source>
        <dbReference type="Proteomes" id="UP000598146"/>
    </source>
</evidence>
<protein>
    <submittedName>
        <fullName evidence="3">Uncharacterized protein</fullName>
    </submittedName>
</protein>
<feature type="region of interest" description="Disordered" evidence="1">
    <location>
        <begin position="1"/>
        <end position="49"/>
    </location>
</feature>
<dbReference type="AlphaFoldDB" id="A0A931G288"/>
<sequence>MSDRGQHIPPSADTPAPAPADDEPIQINDTPFALTGEDEPDPRDAESSRKMRRVVLGALLTVSLAGAATLGYFGWNVNSQRNTTLSAPPTIGALTLNSTEDASATAEYLQGALSAEISMDKTVGGVYSGAGGKNVLFFGGTTLLWSPEKDLENSFDLIADEEGAVTGLHDVDAGELGGVMKCGITNSEGAELTVCGWADHGSLALAMFPDQPESEAAPLMLEIRKATQTRD</sequence>
<evidence type="ECO:0000313" key="3">
    <source>
        <dbReference type="EMBL" id="MBG0568783.1"/>
    </source>
</evidence>
<organism evidence="3 4">
    <name type="scientific">Actinoplanes aureus</name>
    <dbReference type="NCBI Taxonomy" id="2792083"/>
    <lineage>
        <taxon>Bacteria</taxon>
        <taxon>Bacillati</taxon>
        <taxon>Actinomycetota</taxon>
        <taxon>Actinomycetes</taxon>
        <taxon>Micromonosporales</taxon>
        <taxon>Micromonosporaceae</taxon>
        <taxon>Actinoplanes</taxon>
    </lineage>
</organism>
<keyword evidence="2" id="KW-0472">Membrane</keyword>
<evidence type="ECO:0000256" key="2">
    <source>
        <dbReference type="SAM" id="Phobius"/>
    </source>
</evidence>
<keyword evidence="2" id="KW-0812">Transmembrane</keyword>
<evidence type="ECO:0000256" key="1">
    <source>
        <dbReference type="SAM" id="MobiDB-lite"/>
    </source>
</evidence>
<gene>
    <name evidence="3" type="ORF">I4J89_45955</name>
</gene>
<dbReference type="Proteomes" id="UP000598146">
    <property type="component" value="Unassembled WGS sequence"/>
</dbReference>